<evidence type="ECO:0000256" key="3">
    <source>
        <dbReference type="ARBA" id="ARBA00022989"/>
    </source>
</evidence>
<feature type="transmembrane region" description="Helical" evidence="5">
    <location>
        <begin position="20"/>
        <end position="47"/>
    </location>
</feature>
<gene>
    <name evidence="6" type="ORF">EG028_00040</name>
</gene>
<evidence type="ECO:0000256" key="5">
    <source>
        <dbReference type="SAM" id="Phobius"/>
    </source>
</evidence>
<dbReference type="InterPro" id="IPR019109">
    <property type="entry name" value="MamF_MmsF"/>
</dbReference>
<dbReference type="Pfam" id="PF09685">
    <property type="entry name" value="MamF_MmsF"/>
    <property type="match status" value="1"/>
</dbReference>
<evidence type="ECO:0000256" key="1">
    <source>
        <dbReference type="ARBA" id="ARBA00004141"/>
    </source>
</evidence>
<evidence type="ECO:0000256" key="4">
    <source>
        <dbReference type="ARBA" id="ARBA00023136"/>
    </source>
</evidence>
<keyword evidence="3 5" id="KW-1133">Transmembrane helix</keyword>
<keyword evidence="7" id="KW-1185">Reference proteome</keyword>
<name>A0A3N4MH13_9BACT</name>
<reference evidence="7" key="1">
    <citation type="submission" date="2018-11" db="EMBL/GenBank/DDBJ databases">
        <title>Chitinophaga lutea sp.nov., isolate from arsenic contaminated soil.</title>
        <authorList>
            <person name="Zong Y."/>
        </authorList>
    </citation>
    <scope>NUCLEOTIDE SEQUENCE [LARGE SCALE GENOMIC DNA]</scope>
    <source>
        <strain evidence="7">YLT18</strain>
    </source>
</reference>
<dbReference type="RefSeq" id="WP_123864476.1">
    <property type="nucleotide sequence ID" value="NZ_QXZY01000001.1"/>
</dbReference>
<evidence type="ECO:0000256" key="2">
    <source>
        <dbReference type="ARBA" id="ARBA00022692"/>
    </source>
</evidence>
<sequence>METQKEDIRARKDDRTWGFLAHLGGVIGQAFFSPVGNIIGALVIWLFKRNESKFVDIEGKEAVNFQITISLLMVALNIINGIAWGVWSFTHFLVNEPFVRHGHWDTEFFFTFGFSKVIWAVNLAFSIIAAIQANKGNHYRYPFSLRLVK</sequence>
<keyword evidence="4 5" id="KW-0472">Membrane</keyword>
<accession>A0A3N4MH13</accession>
<dbReference type="EMBL" id="RMBX01000001">
    <property type="protein sequence ID" value="RPD42725.1"/>
    <property type="molecule type" value="Genomic_DNA"/>
</dbReference>
<protein>
    <submittedName>
        <fullName evidence="6">DUF4870 domain-containing protein</fullName>
    </submittedName>
</protein>
<organism evidence="6 7">
    <name type="scientific">Chitinophaga barathri</name>
    <dbReference type="NCBI Taxonomy" id="1647451"/>
    <lineage>
        <taxon>Bacteria</taxon>
        <taxon>Pseudomonadati</taxon>
        <taxon>Bacteroidota</taxon>
        <taxon>Chitinophagia</taxon>
        <taxon>Chitinophagales</taxon>
        <taxon>Chitinophagaceae</taxon>
        <taxon>Chitinophaga</taxon>
    </lineage>
</organism>
<feature type="transmembrane region" description="Helical" evidence="5">
    <location>
        <begin position="109"/>
        <end position="131"/>
    </location>
</feature>
<evidence type="ECO:0000313" key="6">
    <source>
        <dbReference type="EMBL" id="RPD42725.1"/>
    </source>
</evidence>
<dbReference type="Proteomes" id="UP000279089">
    <property type="component" value="Unassembled WGS sequence"/>
</dbReference>
<proteinExistence type="predicted"/>
<evidence type="ECO:0000313" key="7">
    <source>
        <dbReference type="Proteomes" id="UP000279089"/>
    </source>
</evidence>
<comment type="subcellular location">
    <subcellularLocation>
        <location evidence="1">Membrane</location>
        <topology evidence="1">Multi-pass membrane protein</topology>
    </subcellularLocation>
</comment>
<comment type="caution">
    <text evidence="6">The sequence shown here is derived from an EMBL/GenBank/DDBJ whole genome shotgun (WGS) entry which is preliminary data.</text>
</comment>
<dbReference type="AlphaFoldDB" id="A0A3N4MH13"/>
<feature type="transmembrane region" description="Helical" evidence="5">
    <location>
        <begin position="67"/>
        <end position="89"/>
    </location>
</feature>
<keyword evidence="2 5" id="KW-0812">Transmembrane</keyword>